<dbReference type="OrthoDB" id="9806150at2"/>
<dbReference type="PANTHER" id="PTHR11839">
    <property type="entry name" value="UDP/ADP-SUGAR PYROPHOSPHATASE"/>
    <property type="match status" value="1"/>
</dbReference>
<sequence>MVSLFLRFVKEVFMQELRKPTILSVSRAAKSRIFEVQAVELQFSNGEQRVYERLKPGHRAAVLILPVDGEELLMVREYAVGTERYELGFPKGLMDPNETPEQSADRELKEEIGLGARKFVHLRTVNTAPSFMNNPMHIFLAQDFYPCKLEGDEPEPLQLVRVPLNDIHRLLHDPDFCETRNLTALYCLRDYLNLPTTY</sequence>
<dbReference type="Proteomes" id="UP000230282">
    <property type="component" value="Unassembled WGS sequence"/>
</dbReference>
<dbReference type="GO" id="GO:0006753">
    <property type="term" value="P:nucleoside phosphate metabolic process"/>
    <property type="evidence" value="ECO:0007669"/>
    <property type="project" value="TreeGrafter"/>
</dbReference>
<gene>
    <name evidence="3" type="ORF">CVP04_09615</name>
</gene>
<evidence type="ECO:0000313" key="4">
    <source>
        <dbReference type="Proteomes" id="UP000230282"/>
    </source>
</evidence>
<evidence type="ECO:0000256" key="1">
    <source>
        <dbReference type="ARBA" id="ARBA00022801"/>
    </source>
</evidence>
<dbReference type="PANTHER" id="PTHR11839:SF12">
    <property type="entry name" value="ADP COMPOUNDS HYDROLASE NUDE"/>
    <property type="match status" value="1"/>
</dbReference>
<dbReference type="GO" id="GO:0019693">
    <property type="term" value="P:ribose phosphate metabolic process"/>
    <property type="evidence" value="ECO:0007669"/>
    <property type="project" value="TreeGrafter"/>
</dbReference>
<accession>A0A2M8RU40</accession>
<dbReference type="FunFam" id="3.90.79.10:FF:000006">
    <property type="entry name" value="ADP compounds hydrolase NudE"/>
    <property type="match status" value="1"/>
</dbReference>
<dbReference type="InterPro" id="IPR000086">
    <property type="entry name" value="NUDIX_hydrolase_dom"/>
</dbReference>
<name>A0A2M8RU40_9PAST</name>
<dbReference type="PROSITE" id="PS51462">
    <property type="entry name" value="NUDIX"/>
    <property type="match status" value="1"/>
</dbReference>
<organism evidence="3 4">
    <name type="scientific">Caviibacterium pharyngocola</name>
    <dbReference type="NCBI Taxonomy" id="28159"/>
    <lineage>
        <taxon>Bacteria</taxon>
        <taxon>Pseudomonadati</taxon>
        <taxon>Pseudomonadota</taxon>
        <taxon>Gammaproteobacteria</taxon>
        <taxon>Pasteurellales</taxon>
        <taxon>Pasteurellaceae</taxon>
        <taxon>Caviibacterium</taxon>
    </lineage>
</organism>
<dbReference type="NCBIfam" id="NF008736">
    <property type="entry name" value="PRK11762.1"/>
    <property type="match status" value="1"/>
</dbReference>
<evidence type="ECO:0000313" key="3">
    <source>
        <dbReference type="EMBL" id="PJG82394.1"/>
    </source>
</evidence>
<comment type="caution">
    <text evidence="3">The sequence shown here is derived from an EMBL/GenBank/DDBJ whole genome shotgun (WGS) entry which is preliminary data.</text>
</comment>
<dbReference type="CDD" id="cd24156">
    <property type="entry name" value="NUDIX_ADPRase_NudE"/>
    <property type="match status" value="1"/>
</dbReference>
<dbReference type="GO" id="GO:0019144">
    <property type="term" value="F:ADP-sugar diphosphatase activity"/>
    <property type="evidence" value="ECO:0007669"/>
    <property type="project" value="TreeGrafter"/>
</dbReference>
<dbReference type="GO" id="GO:0005829">
    <property type="term" value="C:cytosol"/>
    <property type="evidence" value="ECO:0007669"/>
    <property type="project" value="TreeGrafter"/>
</dbReference>
<dbReference type="Pfam" id="PF00293">
    <property type="entry name" value="NUDIX"/>
    <property type="match status" value="1"/>
</dbReference>
<keyword evidence="4" id="KW-1185">Reference proteome</keyword>
<dbReference type="AlphaFoldDB" id="A0A2M8RU40"/>
<dbReference type="Gene3D" id="3.90.79.10">
    <property type="entry name" value="Nucleoside Triphosphate Pyrophosphohydrolase"/>
    <property type="match status" value="1"/>
</dbReference>
<evidence type="ECO:0000259" key="2">
    <source>
        <dbReference type="PROSITE" id="PS51462"/>
    </source>
</evidence>
<keyword evidence="1 3" id="KW-0378">Hydrolase</keyword>
<dbReference type="InterPro" id="IPR015797">
    <property type="entry name" value="NUDIX_hydrolase-like_dom_sf"/>
</dbReference>
<reference evidence="3 4" key="1">
    <citation type="submission" date="2017-11" db="EMBL/GenBank/DDBJ databases">
        <title>Reclassification of Bisgaard taxon 5 as Caviibacterium pharyngocola gen. nov., sp. nov.</title>
        <authorList>
            <person name="Christensen H."/>
        </authorList>
    </citation>
    <scope>NUCLEOTIDE SEQUENCE [LARGE SCALE GENOMIC DNA]</scope>
    <source>
        <strain evidence="3 4">7_3</strain>
    </source>
</reference>
<proteinExistence type="predicted"/>
<dbReference type="EMBL" id="PHGZ01000021">
    <property type="protein sequence ID" value="PJG82394.1"/>
    <property type="molecule type" value="Genomic_DNA"/>
</dbReference>
<protein>
    <submittedName>
        <fullName evidence="3">ADP compounds hydrolase NudE</fullName>
    </submittedName>
</protein>
<dbReference type="SUPFAM" id="SSF55811">
    <property type="entry name" value="Nudix"/>
    <property type="match status" value="1"/>
</dbReference>
<feature type="domain" description="Nudix hydrolase" evidence="2">
    <location>
        <begin position="57"/>
        <end position="184"/>
    </location>
</feature>